<sequence>MARDTVDPTNILTSKRISRAAPRLLDPANGADEADIAREVQKRKEAPEHQGLSVDDDSHNVVPSIPGISLTKDNGDEADQATPGSFLTEN</sequence>
<evidence type="ECO:0000256" key="1">
    <source>
        <dbReference type="SAM" id="MobiDB-lite"/>
    </source>
</evidence>
<comment type="caution">
    <text evidence="2">The sequence shown here is derived from an EMBL/GenBank/DDBJ whole genome shotgun (WGS) entry which is preliminary data.</text>
</comment>
<protein>
    <submittedName>
        <fullName evidence="2">Uncharacterized protein</fullName>
    </submittedName>
</protein>
<name>A0A9P7GHG2_9AGAR</name>
<dbReference type="AlphaFoldDB" id="A0A9P7GHG2"/>
<accession>A0A9P7GHG2</accession>
<feature type="region of interest" description="Disordered" evidence="1">
    <location>
        <begin position="40"/>
        <end position="90"/>
    </location>
</feature>
<keyword evidence="3" id="KW-1185">Reference proteome</keyword>
<feature type="non-terminal residue" evidence="2">
    <location>
        <position position="90"/>
    </location>
</feature>
<dbReference type="Proteomes" id="UP000717328">
    <property type="component" value="Unassembled WGS sequence"/>
</dbReference>
<proteinExistence type="predicted"/>
<reference evidence="2" key="2">
    <citation type="submission" date="2021-10" db="EMBL/GenBank/DDBJ databases">
        <title>Phylogenomics reveals ancestral predisposition of the termite-cultivated fungus Termitomyces towards a domesticated lifestyle.</title>
        <authorList>
            <person name="Auxier B."/>
            <person name="Grum-Grzhimaylo A."/>
            <person name="Cardenas M.E."/>
            <person name="Lodge J.D."/>
            <person name="Laessoe T."/>
            <person name="Pedersen O."/>
            <person name="Smith M.E."/>
            <person name="Kuyper T.W."/>
            <person name="Franco-Molano E.A."/>
            <person name="Baroni T.J."/>
            <person name="Aanen D.K."/>
        </authorList>
    </citation>
    <scope>NUCLEOTIDE SEQUENCE</scope>
    <source>
        <strain evidence="2">D49</strain>
    </source>
</reference>
<gene>
    <name evidence="2" type="ORF">H0H81_002334</name>
</gene>
<evidence type="ECO:0000313" key="2">
    <source>
        <dbReference type="EMBL" id="KAG5649729.1"/>
    </source>
</evidence>
<reference evidence="2" key="1">
    <citation type="submission" date="2021-02" db="EMBL/GenBank/DDBJ databases">
        <authorList>
            <person name="Nieuwenhuis M."/>
            <person name="Van De Peppel L.J.J."/>
        </authorList>
    </citation>
    <scope>NUCLEOTIDE SEQUENCE</scope>
    <source>
        <strain evidence="2">D49</strain>
    </source>
</reference>
<organism evidence="2 3">
    <name type="scientific">Sphagnurus paluster</name>
    <dbReference type="NCBI Taxonomy" id="117069"/>
    <lineage>
        <taxon>Eukaryota</taxon>
        <taxon>Fungi</taxon>
        <taxon>Dikarya</taxon>
        <taxon>Basidiomycota</taxon>
        <taxon>Agaricomycotina</taxon>
        <taxon>Agaricomycetes</taxon>
        <taxon>Agaricomycetidae</taxon>
        <taxon>Agaricales</taxon>
        <taxon>Tricholomatineae</taxon>
        <taxon>Lyophyllaceae</taxon>
        <taxon>Sphagnurus</taxon>
    </lineage>
</organism>
<dbReference type="OrthoDB" id="3324893at2759"/>
<evidence type="ECO:0000313" key="3">
    <source>
        <dbReference type="Proteomes" id="UP000717328"/>
    </source>
</evidence>
<dbReference type="EMBL" id="JABCKI010000753">
    <property type="protein sequence ID" value="KAG5649729.1"/>
    <property type="molecule type" value="Genomic_DNA"/>
</dbReference>